<evidence type="ECO:0000256" key="8">
    <source>
        <dbReference type="ARBA" id="ARBA00023022"/>
    </source>
</evidence>
<dbReference type="SMART" id="SM00701">
    <property type="entry name" value="PGRP"/>
    <property type="match status" value="2"/>
</dbReference>
<dbReference type="AlphaFoldDB" id="A0A7E6CYC5"/>
<feature type="domain" description="Peptidoglycan recognition protein family" evidence="13">
    <location>
        <begin position="231"/>
        <end position="372"/>
    </location>
</feature>
<evidence type="ECO:0000256" key="9">
    <source>
        <dbReference type="ARBA" id="ARBA00023157"/>
    </source>
</evidence>
<keyword evidence="14" id="KW-1185">Reference proteome</keyword>
<evidence type="ECO:0000256" key="4">
    <source>
        <dbReference type="ARBA" id="ARBA00022588"/>
    </source>
</evidence>
<sequence length="393" mass="43132">MRGPPSTLSPPVSPDCMRMLPWLLVFSTLGIGAWGDSSWDKTQLKDLSGRLQDLFGNISQLTGKDRLGLYDVSTLVSRKEWGAEAVACNTSLTMPVGFLVTHHIPGLECHDQTTCSQRVRELQAHHVHKNSWCDVAYNFLVGDDGRVYEGVGWGVQGVHTQGYNNISLGFAFFGTKEGHSPSPAALSAMEYLVAYAVRKGHLSPMYVQPFLVKGENCLVPLQKGSPKKACPDIVLRSAWEARETHCPKMTLPAKYAIIIHTAEKTCNTFEECRRLVQTMQSLLIKRFDSCDIPYNFLVGQDGAIYEGVGWNVQGSQNPGYDDIALGIAFMGTFSGTPPNAAALEAAQTLIQCAVDKGYLTPDYLLVGQSDIVNTLSPGKALYNIISTWPHFKQ</sequence>
<evidence type="ECO:0000256" key="2">
    <source>
        <dbReference type="ARBA" id="ARBA00007553"/>
    </source>
</evidence>
<dbReference type="OrthoDB" id="10001926at2759"/>
<dbReference type="FunCoup" id="A0A7E6CYC5">
    <property type="interactions" value="1"/>
</dbReference>
<keyword evidence="7" id="KW-0391">Immunity</keyword>
<dbReference type="Gene3D" id="3.40.80.10">
    <property type="entry name" value="Peptidoglycan recognition protein-like"/>
    <property type="match status" value="2"/>
</dbReference>
<keyword evidence="5" id="KW-0732">Signal</keyword>
<dbReference type="InParanoid" id="A0A7E6CYC5"/>
<evidence type="ECO:0000256" key="1">
    <source>
        <dbReference type="ARBA" id="ARBA00004613"/>
    </source>
</evidence>
<dbReference type="FunFam" id="3.40.80.10:FF:000004">
    <property type="entry name" value="Peptidoglycan recognition protein 4"/>
    <property type="match status" value="1"/>
</dbReference>
<dbReference type="GO" id="GO:0005576">
    <property type="term" value="C:extracellular region"/>
    <property type="evidence" value="ECO:0007669"/>
    <property type="project" value="UniProtKB-SubCell"/>
</dbReference>
<keyword evidence="8" id="KW-0044">Antibiotic</keyword>
<comment type="subcellular location">
    <subcellularLocation>
        <location evidence="1">Secreted</location>
    </subcellularLocation>
</comment>
<organism evidence="14 15">
    <name type="scientific">Phyllostomus discolor</name>
    <name type="common">pale spear-nosed bat</name>
    <dbReference type="NCBI Taxonomy" id="89673"/>
    <lineage>
        <taxon>Eukaryota</taxon>
        <taxon>Metazoa</taxon>
        <taxon>Chordata</taxon>
        <taxon>Craniata</taxon>
        <taxon>Vertebrata</taxon>
        <taxon>Euteleostomi</taxon>
        <taxon>Mammalia</taxon>
        <taxon>Eutheria</taxon>
        <taxon>Laurasiatheria</taxon>
        <taxon>Chiroptera</taxon>
        <taxon>Yangochiroptera</taxon>
        <taxon>Phyllostomidae</taxon>
        <taxon>Phyllostominae</taxon>
        <taxon>Phyllostomus</taxon>
    </lineage>
</organism>
<feature type="domain" description="N-acetylmuramoyl-L-alanine amidase" evidence="12">
    <location>
        <begin position="85"/>
        <end position="227"/>
    </location>
</feature>
<keyword evidence="10" id="KW-0325">Glycoprotein</keyword>
<dbReference type="SMART" id="SM00644">
    <property type="entry name" value="Ami_2"/>
    <property type="match status" value="2"/>
</dbReference>
<dbReference type="PANTHER" id="PTHR11022:SF12">
    <property type="entry name" value="PEPTIDOGLYCAN RECOGNITION PROTEIN 3"/>
    <property type="match status" value="1"/>
</dbReference>
<comment type="function">
    <text evidence="11">Pattern receptor that binds to murein peptidoglycans (PGN) of Gram-positive bacteria. Has bactericidal activity towards Gram-positive bacteria. May kill Gram-positive bacteria by interfering with peptidoglycan biosynthesis. Also binds to Gram-negative bacteria, and has bacteriostatic activity towards Gram-negative bacteria. Plays a role in innate immunity.</text>
</comment>
<protein>
    <submittedName>
        <fullName evidence="15">Peptidoglycan recognition protein 4 isoform X1</fullName>
    </submittedName>
</protein>
<evidence type="ECO:0000256" key="7">
    <source>
        <dbReference type="ARBA" id="ARBA00022859"/>
    </source>
</evidence>
<dbReference type="Proteomes" id="UP000504628">
    <property type="component" value="Chromosome 14"/>
</dbReference>
<feature type="domain" description="N-acetylmuramoyl-L-alanine amidase" evidence="12">
    <location>
        <begin position="241"/>
        <end position="378"/>
    </location>
</feature>
<dbReference type="GO" id="GO:0042742">
    <property type="term" value="P:defense response to bacterium"/>
    <property type="evidence" value="ECO:0007669"/>
    <property type="project" value="UniProtKB-KW"/>
</dbReference>
<dbReference type="GeneID" id="114489040"/>
<evidence type="ECO:0000256" key="6">
    <source>
        <dbReference type="ARBA" id="ARBA00022737"/>
    </source>
</evidence>
<evidence type="ECO:0000313" key="14">
    <source>
        <dbReference type="Proteomes" id="UP000504628"/>
    </source>
</evidence>
<dbReference type="FunFam" id="3.40.80.10:FF:000001">
    <property type="entry name" value="Peptidoglycan recognition protein 1"/>
    <property type="match status" value="1"/>
</dbReference>
<dbReference type="RefSeq" id="XP_035871094.1">
    <property type="nucleotide sequence ID" value="XM_036015201.1"/>
</dbReference>
<dbReference type="SUPFAM" id="SSF55846">
    <property type="entry name" value="N-acetylmuramoyl-L-alanine amidase-like"/>
    <property type="match status" value="2"/>
</dbReference>
<evidence type="ECO:0000259" key="13">
    <source>
        <dbReference type="SMART" id="SM00701"/>
    </source>
</evidence>
<keyword evidence="3" id="KW-0964">Secreted</keyword>
<name>A0A7E6CYC5_9CHIR</name>
<dbReference type="GO" id="GO:0008270">
    <property type="term" value="F:zinc ion binding"/>
    <property type="evidence" value="ECO:0007669"/>
    <property type="project" value="InterPro"/>
</dbReference>
<evidence type="ECO:0000256" key="5">
    <source>
        <dbReference type="ARBA" id="ARBA00022729"/>
    </source>
</evidence>
<dbReference type="CDD" id="cd06583">
    <property type="entry name" value="PGRP"/>
    <property type="match status" value="2"/>
</dbReference>
<dbReference type="InterPro" id="IPR015510">
    <property type="entry name" value="PGRP"/>
</dbReference>
<dbReference type="PANTHER" id="PTHR11022">
    <property type="entry name" value="PEPTIDOGLYCAN RECOGNITION PROTEIN"/>
    <property type="match status" value="1"/>
</dbReference>
<evidence type="ECO:0000313" key="15">
    <source>
        <dbReference type="RefSeq" id="XP_035871094.1"/>
    </source>
</evidence>
<dbReference type="Pfam" id="PF01510">
    <property type="entry name" value="Amidase_2"/>
    <property type="match status" value="2"/>
</dbReference>
<evidence type="ECO:0000256" key="3">
    <source>
        <dbReference type="ARBA" id="ARBA00022525"/>
    </source>
</evidence>
<keyword evidence="9" id="KW-1015">Disulfide bond</keyword>
<dbReference type="GO" id="GO:0045087">
    <property type="term" value="P:innate immune response"/>
    <property type="evidence" value="ECO:0007669"/>
    <property type="project" value="UniProtKB-KW"/>
</dbReference>
<dbReference type="InterPro" id="IPR006619">
    <property type="entry name" value="PGRP_domain_met/bac"/>
</dbReference>
<dbReference type="GO" id="GO:0009253">
    <property type="term" value="P:peptidoglycan catabolic process"/>
    <property type="evidence" value="ECO:0007669"/>
    <property type="project" value="InterPro"/>
</dbReference>
<dbReference type="GO" id="GO:0008745">
    <property type="term" value="F:N-acetylmuramoyl-L-alanine amidase activity"/>
    <property type="evidence" value="ECO:0007669"/>
    <property type="project" value="InterPro"/>
</dbReference>
<evidence type="ECO:0000256" key="10">
    <source>
        <dbReference type="ARBA" id="ARBA00023180"/>
    </source>
</evidence>
<feature type="domain" description="Peptidoglycan recognition protein family" evidence="13">
    <location>
        <begin position="73"/>
        <end position="215"/>
    </location>
</feature>
<keyword evidence="8" id="KW-0929">Antimicrobial</keyword>
<proteinExistence type="inferred from homology"/>
<dbReference type="CTD" id="57115"/>
<gene>
    <name evidence="15" type="primary">PGLYRP4</name>
</gene>
<dbReference type="InterPro" id="IPR002502">
    <property type="entry name" value="Amidase_domain"/>
</dbReference>
<keyword evidence="4" id="KW-0399">Innate immunity</keyword>
<dbReference type="InterPro" id="IPR036505">
    <property type="entry name" value="Amidase/PGRP_sf"/>
</dbReference>
<evidence type="ECO:0000259" key="12">
    <source>
        <dbReference type="SMART" id="SM00644"/>
    </source>
</evidence>
<dbReference type="KEGG" id="pdic:114489040"/>
<accession>A0A7E6CYC5</accession>
<comment type="similarity">
    <text evidence="2">Belongs to the N-acetylmuramoyl-L-alanine amidase 2 family.</text>
</comment>
<keyword evidence="6" id="KW-0677">Repeat</keyword>
<evidence type="ECO:0000256" key="11">
    <source>
        <dbReference type="ARBA" id="ARBA00053301"/>
    </source>
</evidence>
<reference evidence="15" key="1">
    <citation type="submission" date="2025-08" db="UniProtKB">
        <authorList>
            <consortium name="RefSeq"/>
        </authorList>
    </citation>
    <scope>IDENTIFICATION</scope>
    <source>
        <tissue evidence="15">Muscle</tissue>
    </source>
</reference>